<dbReference type="EMBL" id="CP053892">
    <property type="protein sequence ID" value="QKG23699.1"/>
    <property type="molecule type" value="Genomic_DNA"/>
</dbReference>
<evidence type="ECO:0000256" key="1">
    <source>
        <dbReference type="SAM" id="SignalP"/>
    </source>
</evidence>
<feature type="signal peptide" evidence="1">
    <location>
        <begin position="1"/>
        <end position="29"/>
    </location>
</feature>
<dbReference type="RefSeq" id="WP_173097627.1">
    <property type="nucleotide sequence ID" value="NZ_CP053892.1"/>
</dbReference>
<organism evidence="2 3">
    <name type="scientific">Actinomadura verrucosospora</name>
    <dbReference type="NCBI Taxonomy" id="46165"/>
    <lineage>
        <taxon>Bacteria</taxon>
        <taxon>Bacillati</taxon>
        <taxon>Actinomycetota</taxon>
        <taxon>Actinomycetes</taxon>
        <taxon>Streptosporangiales</taxon>
        <taxon>Thermomonosporaceae</taxon>
        <taxon>Actinomadura</taxon>
    </lineage>
</organism>
<name>A0A7D3VV46_ACTVE</name>
<reference evidence="2 3" key="1">
    <citation type="submission" date="2020-05" db="EMBL/GenBank/DDBJ databases">
        <title>Actinomadura verrucosospora NRRL-B18236 (PFL_A860) Genome sequencing and assembly.</title>
        <authorList>
            <person name="Samborskyy M."/>
        </authorList>
    </citation>
    <scope>NUCLEOTIDE SEQUENCE [LARGE SCALE GENOMIC DNA]</scope>
    <source>
        <strain evidence="2 3">NRRL:B18236</strain>
    </source>
</reference>
<evidence type="ECO:0000313" key="3">
    <source>
        <dbReference type="Proteomes" id="UP000501240"/>
    </source>
</evidence>
<feature type="chain" id="PRO_5028999141" evidence="1">
    <location>
        <begin position="30"/>
        <end position="129"/>
    </location>
</feature>
<keyword evidence="1" id="KW-0732">Signal</keyword>
<protein>
    <submittedName>
        <fullName evidence="2">Uncharacterized protein</fullName>
    </submittedName>
</protein>
<accession>A0A7D3VV46</accession>
<gene>
    <name evidence="2" type="ORF">ACTIVE_5342</name>
</gene>
<dbReference type="Proteomes" id="UP000501240">
    <property type="component" value="Chromosome"/>
</dbReference>
<sequence>MKIRIGRLVASAVALSAAAVMATTGTASAATAGYHLVTASGVKVQIWEHGDVVKVTDTSANGHSAYVTVMYTYHGRDFSYNMTAKSKGSSKTHRASDGGVYNLPENARIDIEYDGNGGSFSSKHFVNDH</sequence>
<keyword evidence="3" id="KW-1185">Reference proteome</keyword>
<evidence type="ECO:0000313" key="2">
    <source>
        <dbReference type="EMBL" id="QKG23699.1"/>
    </source>
</evidence>
<proteinExistence type="predicted"/>
<dbReference type="AlphaFoldDB" id="A0A7D3VV46"/>